<accession>W6PX03</accession>
<dbReference type="PANTHER" id="PTHR46494:SF1">
    <property type="entry name" value="CORA FAMILY METAL ION TRANSPORTER (EUROFUNG)"/>
    <property type="match status" value="1"/>
</dbReference>
<dbReference type="EMBL" id="HG792015">
    <property type="protein sequence ID" value="CDM28743.1"/>
    <property type="molecule type" value="Genomic_DNA"/>
</dbReference>
<dbReference type="Proteomes" id="UP000030686">
    <property type="component" value="Unassembled WGS sequence"/>
</dbReference>
<keyword evidence="3" id="KW-1133">Transmembrane helix</keyword>
<dbReference type="SUPFAM" id="SSF143865">
    <property type="entry name" value="CorA soluble domain-like"/>
    <property type="match status" value="1"/>
</dbReference>
<protein>
    <submittedName>
        <fullName evidence="4">Genomic scaffold, ProqFM164S01</fullName>
    </submittedName>
</protein>
<dbReference type="PANTHER" id="PTHR46494">
    <property type="entry name" value="CORA FAMILY METAL ION TRANSPORTER (EUROFUNG)"/>
    <property type="match status" value="1"/>
</dbReference>
<reference evidence="4" key="1">
    <citation type="journal article" date="2014" name="Nat. Commun.">
        <title>Multiple recent horizontal transfers of a large genomic region in cheese making fungi.</title>
        <authorList>
            <person name="Cheeseman K."/>
            <person name="Ropars J."/>
            <person name="Renault P."/>
            <person name="Dupont J."/>
            <person name="Gouzy J."/>
            <person name="Branca A."/>
            <person name="Abraham A.L."/>
            <person name="Ceppi M."/>
            <person name="Conseiller E."/>
            <person name="Debuchy R."/>
            <person name="Malagnac F."/>
            <person name="Goarin A."/>
            <person name="Silar P."/>
            <person name="Lacoste S."/>
            <person name="Sallet E."/>
            <person name="Bensimon A."/>
            <person name="Giraud T."/>
            <person name="Brygoo Y."/>
        </authorList>
    </citation>
    <scope>NUCLEOTIDE SEQUENCE [LARGE SCALE GENOMIC DNA]</scope>
    <source>
        <strain evidence="4">FM164</strain>
    </source>
</reference>
<evidence type="ECO:0000256" key="1">
    <source>
        <dbReference type="ARBA" id="ARBA00004651"/>
    </source>
</evidence>
<comment type="subcellular location">
    <subcellularLocation>
        <location evidence="1">Cell membrane</location>
        <topology evidence="1">Multi-pass membrane protein</topology>
    </subcellularLocation>
</comment>
<evidence type="ECO:0000313" key="5">
    <source>
        <dbReference type="Proteomes" id="UP000030686"/>
    </source>
</evidence>
<name>W6PX03_PENRF</name>
<organism evidence="4 5">
    <name type="scientific">Penicillium roqueforti (strain FM164)</name>
    <dbReference type="NCBI Taxonomy" id="1365484"/>
    <lineage>
        <taxon>Eukaryota</taxon>
        <taxon>Fungi</taxon>
        <taxon>Dikarya</taxon>
        <taxon>Ascomycota</taxon>
        <taxon>Pezizomycotina</taxon>
        <taxon>Eurotiomycetes</taxon>
        <taxon>Eurotiomycetidae</taxon>
        <taxon>Eurotiales</taxon>
        <taxon>Aspergillaceae</taxon>
        <taxon>Penicillium</taxon>
    </lineage>
</organism>
<evidence type="ECO:0000256" key="3">
    <source>
        <dbReference type="SAM" id="Phobius"/>
    </source>
</evidence>
<dbReference type="GO" id="GO:0015087">
    <property type="term" value="F:cobalt ion transmembrane transporter activity"/>
    <property type="evidence" value="ECO:0007669"/>
    <property type="project" value="TreeGrafter"/>
</dbReference>
<dbReference type="InterPro" id="IPR045861">
    <property type="entry name" value="CorA_cytoplasmic_dom"/>
</dbReference>
<sequence>MSSTTDSRESTAPQDYYSSLDDEGPLVEKFKNIDDKTQFYLAMRRLQDPLTQNFVLDFGNDEAWCASDLDTNELKRLLSKPRDKCFGTRWINIWAPEEQKESIRAITKYYGVSERLQGMMCTEPVDPAPKTTPVPNKRTSKSPIIEPSFEHEVDDPENALKHLADPDKSRESASFSNLTFAQVTNQIWHFSSVDHGPRYTCIGYNTLYVIPTLSQPNGQDLPDGKRLWTWLIQCDDGTIISIQENPFPRRKAVPIDEAKPVLDIVRRNIRFIFAGVSRQHFAMSESESLITIRVRHFSDLGPDQANIKQKDGPSLLFYYIFDDWVSSYGLIAKREHKYGVALEKLRGQMLDRPVVDLVNELHWLGRRLAVLKRLYQSYELIMRRLLQRQRMLRDEARSSQPAPVSYGATFSDMEYVDMRQSSVVSDFTFHDTTDKSVGVQLSSTAVARFERLVDRINLYCLSEIENCLNEKESLTFLNFNLIALKDSQAVEKLTRITILLAKATILFLPVSLMSAYFSTELVGVKNGYTKADYWVSFVVIFLVTILLLTVFGYASDTVEGRTIYRSMIRTFFRRSRQRMSRRSEE</sequence>
<evidence type="ECO:0000313" key="4">
    <source>
        <dbReference type="EMBL" id="CDM28743.1"/>
    </source>
</evidence>
<dbReference type="GO" id="GO:0005886">
    <property type="term" value="C:plasma membrane"/>
    <property type="evidence" value="ECO:0007669"/>
    <property type="project" value="UniProtKB-SubCell"/>
</dbReference>
<keyword evidence="3" id="KW-0812">Transmembrane</keyword>
<evidence type="ECO:0000256" key="2">
    <source>
        <dbReference type="SAM" id="MobiDB-lite"/>
    </source>
</evidence>
<feature type="compositionally biased region" description="Polar residues" evidence="2">
    <location>
        <begin position="1"/>
        <end position="17"/>
    </location>
</feature>
<dbReference type="STRING" id="1365484.W6PX03"/>
<proteinExistence type="predicted"/>
<dbReference type="OrthoDB" id="5430812at2759"/>
<keyword evidence="5" id="KW-1185">Reference proteome</keyword>
<dbReference type="GO" id="GO:0015095">
    <property type="term" value="F:magnesium ion transmembrane transporter activity"/>
    <property type="evidence" value="ECO:0007669"/>
    <property type="project" value="TreeGrafter"/>
</dbReference>
<dbReference type="GO" id="GO:0000287">
    <property type="term" value="F:magnesium ion binding"/>
    <property type="evidence" value="ECO:0007669"/>
    <property type="project" value="TreeGrafter"/>
</dbReference>
<feature type="transmembrane region" description="Helical" evidence="3">
    <location>
        <begin position="533"/>
        <end position="555"/>
    </location>
</feature>
<feature type="region of interest" description="Disordered" evidence="2">
    <location>
        <begin position="1"/>
        <end position="22"/>
    </location>
</feature>
<dbReference type="AlphaFoldDB" id="W6PX03"/>
<feature type="transmembrane region" description="Helical" evidence="3">
    <location>
        <begin position="496"/>
        <end position="517"/>
    </location>
</feature>
<gene>
    <name evidence="4" type="ORF">PROQFM164_S01g002554</name>
</gene>
<keyword evidence="3" id="KW-0472">Membrane</keyword>
<dbReference type="GO" id="GO:0050897">
    <property type="term" value="F:cobalt ion binding"/>
    <property type="evidence" value="ECO:0007669"/>
    <property type="project" value="TreeGrafter"/>
</dbReference>
<dbReference type="OMA" id="FGTRWIN"/>